<dbReference type="AlphaFoldDB" id="A0A9Q1CE80"/>
<comment type="caution">
    <text evidence="3">The sequence shown here is derived from an EMBL/GenBank/DDBJ whole genome shotgun (WGS) entry which is preliminary data.</text>
</comment>
<sequence length="235" mass="26757">MKKEVLRHRHLLSDVHSFVMDSFAYYLSLPDHKVITDINRKNPRRLGGFSTPNPVAMRGLYYYKSDATFALIPDIINCPNEIVMNTSQVYQQVFWEEPYAMSRTSQQDRQPLIYDNGTSRPGDMFTVGNTSVTYTFKDEFSNTAICSFNVVLLPAKITQPISAASSSKSQGVALDFLTTEYILDHTLMYSKIVNNNYTCTMDTLDVASLLPVRYLAHLFDQFADFSITTFDAPDY</sequence>
<organism evidence="3 4">
    <name type="scientific">Holothuria leucospilota</name>
    <name type="common">Black long sea cucumber</name>
    <name type="synonym">Mertensiothuria leucospilota</name>
    <dbReference type="NCBI Taxonomy" id="206669"/>
    <lineage>
        <taxon>Eukaryota</taxon>
        <taxon>Metazoa</taxon>
        <taxon>Echinodermata</taxon>
        <taxon>Eleutherozoa</taxon>
        <taxon>Echinozoa</taxon>
        <taxon>Holothuroidea</taxon>
        <taxon>Aspidochirotacea</taxon>
        <taxon>Aspidochirotida</taxon>
        <taxon>Holothuriidae</taxon>
        <taxon>Holothuria</taxon>
    </lineage>
</organism>
<evidence type="ECO:0000313" key="4">
    <source>
        <dbReference type="Proteomes" id="UP001152320"/>
    </source>
</evidence>
<dbReference type="InterPro" id="IPR003410">
    <property type="entry name" value="HYR_dom"/>
</dbReference>
<proteinExistence type="predicted"/>
<dbReference type="EMBL" id="JAIZAY010000004">
    <property type="protein sequence ID" value="KAJ8043044.1"/>
    <property type="molecule type" value="Genomic_DNA"/>
</dbReference>
<dbReference type="PANTHER" id="PTHR24273:SF32">
    <property type="entry name" value="HYALIN"/>
    <property type="match status" value="1"/>
</dbReference>
<gene>
    <name evidence="3" type="ORF">HOLleu_09971</name>
</gene>
<dbReference type="Proteomes" id="UP001152320">
    <property type="component" value="Chromosome 4"/>
</dbReference>
<keyword evidence="4" id="KW-1185">Reference proteome</keyword>
<feature type="domain" description="HYR" evidence="2">
    <location>
        <begin position="68"/>
        <end position="154"/>
    </location>
</feature>
<dbReference type="PROSITE" id="PS50825">
    <property type="entry name" value="HYR"/>
    <property type="match status" value="1"/>
</dbReference>
<protein>
    <submittedName>
        <fullName evidence="3">Hyalin</fullName>
    </submittedName>
</protein>
<accession>A0A9Q1CE80</accession>
<reference evidence="3" key="1">
    <citation type="submission" date="2021-10" db="EMBL/GenBank/DDBJ databases">
        <title>Tropical sea cucumber genome reveals ecological adaptation and Cuvierian tubules defense mechanism.</title>
        <authorList>
            <person name="Chen T."/>
        </authorList>
    </citation>
    <scope>NUCLEOTIDE SEQUENCE</scope>
    <source>
        <strain evidence="3">Nanhai2018</strain>
        <tissue evidence="3">Muscle</tissue>
    </source>
</reference>
<keyword evidence="1" id="KW-0677">Repeat</keyword>
<dbReference type="PANTHER" id="PTHR24273">
    <property type="entry name" value="FI04643P-RELATED"/>
    <property type="match status" value="1"/>
</dbReference>
<evidence type="ECO:0000313" key="3">
    <source>
        <dbReference type="EMBL" id="KAJ8043044.1"/>
    </source>
</evidence>
<dbReference type="Pfam" id="PF02494">
    <property type="entry name" value="HYR"/>
    <property type="match status" value="1"/>
</dbReference>
<evidence type="ECO:0000256" key="1">
    <source>
        <dbReference type="ARBA" id="ARBA00022737"/>
    </source>
</evidence>
<evidence type="ECO:0000259" key="2">
    <source>
        <dbReference type="PROSITE" id="PS50825"/>
    </source>
</evidence>
<name>A0A9Q1CE80_HOLLE</name>